<feature type="transmembrane region" description="Helical" evidence="1">
    <location>
        <begin position="90"/>
        <end position="109"/>
    </location>
</feature>
<evidence type="ECO:0000313" key="2">
    <source>
        <dbReference type="EMBL" id="KOS15133.1"/>
    </source>
</evidence>
<comment type="caution">
    <text evidence="2">The sequence shown here is derived from an EMBL/GenBank/DDBJ whole genome shotgun (WGS) entry which is preliminary data.</text>
</comment>
<keyword evidence="1" id="KW-1133">Transmembrane helix</keyword>
<dbReference type="RefSeq" id="XP_017992765.1">
    <property type="nucleotide sequence ID" value="XM_018136847.1"/>
</dbReference>
<feature type="transmembrane region" description="Helical" evidence="1">
    <location>
        <begin position="44"/>
        <end position="69"/>
    </location>
</feature>
<dbReference type="OrthoDB" id="3364069at2759"/>
<protein>
    <submittedName>
        <fullName evidence="2">Uncharacterized protein</fullName>
    </submittedName>
</protein>
<evidence type="ECO:0000256" key="1">
    <source>
        <dbReference type="SAM" id="Phobius"/>
    </source>
</evidence>
<sequence>MAVEAGRGVRLTVEPGSQNDLENASGTSLSIPPTLSPIYKVQLILSHTLALLPAVLVIITTIYVSFWNMGICNMQILFPEADDDICTSVLSFRIMLVFGIIGSVCWYAMYKLRPFFWEVSFVIVRVIAFVMSFFKERLDDYEVVFDTSIAFGSSVIRTVLVELLRVICQESHMNV</sequence>
<gene>
    <name evidence="2" type="ORF">Malapachy_2355</name>
</gene>
<feature type="transmembrane region" description="Helical" evidence="1">
    <location>
        <begin position="115"/>
        <end position="134"/>
    </location>
</feature>
<reference evidence="2 3" key="1">
    <citation type="submission" date="2015-07" db="EMBL/GenBank/DDBJ databases">
        <title>Draft Genome Sequence of Malassezia furfur CBS1878 and Malassezia pachydermatis CBS1879.</title>
        <authorList>
            <person name="Triana S."/>
            <person name="Ohm R."/>
            <person name="Gonzalez A."/>
            <person name="DeCock H."/>
            <person name="Restrepo S."/>
            <person name="Celis A."/>
        </authorList>
    </citation>
    <scope>NUCLEOTIDE SEQUENCE [LARGE SCALE GENOMIC DNA]</scope>
    <source>
        <strain evidence="2 3">CBS 1879</strain>
    </source>
</reference>
<proteinExistence type="predicted"/>
<name>A0A0M9VQ44_9BASI</name>
<keyword evidence="1" id="KW-0812">Transmembrane</keyword>
<evidence type="ECO:0000313" key="3">
    <source>
        <dbReference type="Proteomes" id="UP000037751"/>
    </source>
</evidence>
<dbReference type="AlphaFoldDB" id="A0A0M9VQ44"/>
<dbReference type="Proteomes" id="UP000037751">
    <property type="component" value="Unassembled WGS sequence"/>
</dbReference>
<accession>A0A0M9VQ44</accession>
<dbReference type="VEuPathDB" id="FungiDB:Malapachy_2355"/>
<keyword evidence="3" id="KW-1185">Reference proteome</keyword>
<organism evidence="2 3">
    <name type="scientific">Malassezia pachydermatis</name>
    <dbReference type="NCBI Taxonomy" id="77020"/>
    <lineage>
        <taxon>Eukaryota</taxon>
        <taxon>Fungi</taxon>
        <taxon>Dikarya</taxon>
        <taxon>Basidiomycota</taxon>
        <taxon>Ustilaginomycotina</taxon>
        <taxon>Malasseziomycetes</taxon>
        <taxon>Malasseziales</taxon>
        <taxon>Malasseziaceae</taxon>
        <taxon>Malassezia</taxon>
    </lineage>
</organism>
<dbReference type="EMBL" id="LGAV01000002">
    <property type="protein sequence ID" value="KOS15133.1"/>
    <property type="molecule type" value="Genomic_DNA"/>
</dbReference>
<keyword evidence="1" id="KW-0472">Membrane</keyword>
<dbReference type="GeneID" id="28728722"/>
<dbReference type="STRING" id="77020.A0A0M9VQ44"/>